<gene>
    <name evidence="1" type="ORF">BJY18_001798</name>
</gene>
<protein>
    <submittedName>
        <fullName evidence="1">Uncharacterized protein</fullName>
    </submittedName>
</protein>
<sequence length="39" mass="3917">MLRAAVDDSSGGDLDDFRAGGTCEKSPTFGVAAPRAFAG</sequence>
<keyword evidence="2" id="KW-1185">Reference proteome</keyword>
<evidence type="ECO:0000313" key="1">
    <source>
        <dbReference type="EMBL" id="MBB4684313.1"/>
    </source>
</evidence>
<accession>A0A840IR55</accession>
<dbReference type="EMBL" id="JACHMG010000001">
    <property type="protein sequence ID" value="MBB4684313.1"/>
    <property type="molecule type" value="Genomic_DNA"/>
</dbReference>
<comment type="caution">
    <text evidence="1">The sequence shown here is derived from an EMBL/GenBank/DDBJ whole genome shotgun (WGS) entry which is preliminary data.</text>
</comment>
<dbReference type="Proteomes" id="UP000581769">
    <property type="component" value="Unassembled WGS sequence"/>
</dbReference>
<evidence type="ECO:0000313" key="2">
    <source>
        <dbReference type="Proteomes" id="UP000581769"/>
    </source>
</evidence>
<organism evidence="1 2">
    <name type="scientific">Amycolatopsis jiangsuensis</name>
    <dbReference type="NCBI Taxonomy" id="1181879"/>
    <lineage>
        <taxon>Bacteria</taxon>
        <taxon>Bacillati</taxon>
        <taxon>Actinomycetota</taxon>
        <taxon>Actinomycetes</taxon>
        <taxon>Pseudonocardiales</taxon>
        <taxon>Pseudonocardiaceae</taxon>
        <taxon>Amycolatopsis</taxon>
    </lineage>
</organism>
<proteinExistence type="predicted"/>
<name>A0A840IR55_9PSEU</name>
<dbReference type="AlphaFoldDB" id="A0A840IR55"/>
<reference evidence="1 2" key="1">
    <citation type="submission" date="2020-08" db="EMBL/GenBank/DDBJ databases">
        <title>Sequencing the genomes of 1000 actinobacteria strains.</title>
        <authorList>
            <person name="Klenk H.-P."/>
        </authorList>
    </citation>
    <scope>NUCLEOTIDE SEQUENCE [LARGE SCALE GENOMIC DNA]</scope>
    <source>
        <strain evidence="1 2">DSM 45859</strain>
    </source>
</reference>